<dbReference type="Gene3D" id="2.60.40.3690">
    <property type="match status" value="2"/>
</dbReference>
<organism evidence="3 4">
    <name type="scientific">Parabacteroides gordonii MS-1 = DSM 23371</name>
    <dbReference type="NCBI Taxonomy" id="1203610"/>
    <lineage>
        <taxon>Bacteria</taxon>
        <taxon>Pseudomonadati</taxon>
        <taxon>Bacteroidota</taxon>
        <taxon>Bacteroidia</taxon>
        <taxon>Bacteroidales</taxon>
        <taxon>Tannerellaceae</taxon>
        <taxon>Parabacteroides</taxon>
    </lineage>
</organism>
<dbReference type="Pfam" id="PF15495">
    <property type="entry name" value="Fimbrillin_C"/>
    <property type="match status" value="1"/>
</dbReference>
<dbReference type="STRING" id="1203610.HMPREF1536_05314"/>
<reference evidence="3 4" key="1">
    <citation type="submission" date="2013-04" db="EMBL/GenBank/DDBJ databases">
        <title>The Genome Sequence of Parabacteroides gordonii DSM 23371.</title>
        <authorList>
            <consortium name="The Broad Institute Genomics Platform"/>
            <person name="Earl A."/>
            <person name="Ward D."/>
            <person name="Feldgarden M."/>
            <person name="Gevers D."/>
            <person name="Martens E."/>
            <person name="Sakamoto M."/>
            <person name="Benno Y."/>
            <person name="Suzuki N."/>
            <person name="Matsunaga N."/>
            <person name="Koshihara K."/>
            <person name="Seki M."/>
            <person name="Komiya H."/>
            <person name="Walker B."/>
            <person name="Young S."/>
            <person name="Zeng Q."/>
            <person name="Gargeya S."/>
            <person name="Fitzgerald M."/>
            <person name="Haas B."/>
            <person name="Abouelleil A."/>
            <person name="Allen A.W."/>
            <person name="Alvarado L."/>
            <person name="Arachchi H.M."/>
            <person name="Berlin A.M."/>
            <person name="Chapman S.B."/>
            <person name="Gainer-Dewar J."/>
            <person name="Goldberg J."/>
            <person name="Griggs A."/>
            <person name="Gujja S."/>
            <person name="Hansen M."/>
            <person name="Howarth C."/>
            <person name="Imamovic A."/>
            <person name="Ireland A."/>
            <person name="Larimer J."/>
            <person name="McCowan C."/>
            <person name="Murphy C."/>
            <person name="Pearson M."/>
            <person name="Poon T.W."/>
            <person name="Priest M."/>
            <person name="Roberts A."/>
            <person name="Saif S."/>
            <person name="Shea T."/>
            <person name="Sisk P."/>
            <person name="Sykes S."/>
            <person name="Wortman J."/>
            <person name="Nusbaum C."/>
            <person name="Birren B."/>
        </authorList>
    </citation>
    <scope>NUCLEOTIDE SEQUENCE [LARGE SCALE GENOMIC DNA]</scope>
    <source>
        <strain evidence="3 4">MS-1</strain>
    </source>
</reference>
<dbReference type="RefSeq" id="WP_233426438.1">
    <property type="nucleotide sequence ID" value="NZ_KQ033922.1"/>
</dbReference>
<evidence type="ECO:0000313" key="4">
    <source>
        <dbReference type="Proteomes" id="UP000033035"/>
    </source>
</evidence>
<evidence type="ECO:0000256" key="1">
    <source>
        <dbReference type="SAM" id="MobiDB-lite"/>
    </source>
</evidence>
<accession>A0A0F5IL68</accession>
<feature type="region of interest" description="Disordered" evidence="1">
    <location>
        <begin position="367"/>
        <end position="407"/>
    </location>
</feature>
<sequence>GRHAARVDFRTVGDYYEVADQTTGEASVTIAGALIVNKFNAGSYMLKRIIGAASDGSYGSENTLEYLGLELPEWGDHQTNYVLDPWSRIKTLANVNRLVFNPDRPSGSGQALSSLYENYFTGYGTSTANWKFAPGLGERVGDWYRIGYTKENTVSKTEQSPYINTGVVFKAVYVPKKYIAYNPATGNNTEQAGADGNAFTFFSFGDVIYGSIEAAMTAFSGNGTNVVTYNFAGKTWGDVKALAEGMKKNDPTGYNRYLNRQMKDKDTASKLTEAEAALLDWNNYMYATFGYSTNTDGTPAINLNGKDTRRLLARYALHTYANGICYYTHWIRHSNNNHPSKGIMEYAIVRNNVYKLHIRNIHGLGKDIPYEPPFDPDPEDPDEPTPPDPPGPDDPDDPDDPDNPGLNIEIEVIVKPWEGLPDETLYF</sequence>
<dbReference type="Proteomes" id="UP000033035">
    <property type="component" value="Unassembled WGS sequence"/>
</dbReference>
<dbReference type="InterPro" id="IPR029140">
    <property type="entry name" value="Mfa1_C"/>
</dbReference>
<feature type="non-terminal residue" evidence="3">
    <location>
        <position position="1"/>
    </location>
</feature>
<name>A0A0F5IL68_9BACT</name>
<dbReference type="EMBL" id="AQHW01000030">
    <property type="protein sequence ID" value="KKB46080.1"/>
    <property type="molecule type" value="Genomic_DNA"/>
</dbReference>
<dbReference type="AlphaFoldDB" id="A0A0F5IL68"/>
<comment type="caution">
    <text evidence="3">The sequence shown here is derived from an EMBL/GenBank/DDBJ whole genome shotgun (WGS) entry which is preliminary data.</text>
</comment>
<gene>
    <name evidence="3" type="ORF">HMPREF1536_05314</name>
</gene>
<evidence type="ECO:0000313" key="3">
    <source>
        <dbReference type="EMBL" id="KKB46080.1"/>
    </source>
</evidence>
<evidence type="ECO:0000259" key="2">
    <source>
        <dbReference type="Pfam" id="PF15495"/>
    </source>
</evidence>
<keyword evidence="4" id="KW-1185">Reference proteome</keyword>
<feature type="domain" description="Minor fimbrium subunit Mfa1 C-terminal" evidence="2">
    <location>
        <begin position="319"/>
        <end position="418"/>
    </location>
</feature>
<dbReference type="PATRIC" id="fig|1203610.3.peg.5429"/>
<dbReference type="HOGENOM" id="CLU_641793_0_0_10"/>
<feature type="compositionally biased region" description="Acidic residues" evidence="1">
    <location>
        <begin position="374"/>
        <end position="402"/>
    </location>
</feature>
<protein>
    <recommendedName>
        <fullName evidence="2">Minor fimbrium subunit Mfa1 C-terminal domain-containing protein</fullName>
    </recommendedName>
</protein>
<proteinExistence type="predicted"/>